<dbReference type="PANTHER" id="PTHR47219">
    <property type="entry name" value="RAB GTPASE-ACTIVATING PROTEIN 1-LIKE"/>
    <property type="match status" value="1"/>
</dbReference>
<dbReference type="InterPro" id="IPR050302">
    <property type="entry name" value="Rab_GAP_TBC_domain"/>
</dbReference>
<reference evidence="3" key="1">
    <citation type="submission" date="2019-10" db="EMBL/GenBank/DDBJ databases">
        <title>Conservation and host-specific expression of non-tandemly repeated heterogenous ribosome RNA gene in arbuscular mycorrhizal fungi.</title>
        <authorList>
            <person name="Maeda T."/>
            <person name="Kobayashi Y."/>
            <person name="Nakagawa T."/>
            <person name="Ezawa T."/>
            <person name="Yamaguchi K."/>
            <person name="Bino T."/>
            <person name="Nishimoto Y."/>
            <person name="Shigenobu S."/>
            <person name="Kawaguchi M."/>
        </authorList>
    </citation>
    <scope>NUCLEOTIDE SEQUENCE</scope>
    <source>
        <strain evidence="3">HR1</strain>
    </source>
</reference>
<dbReference type="AlphaFoldDB" id="A0A8H3QPU2"/>
<dbReference type="FunFam" id="1.10.472.80:FF:000008">
    <property type="entry name" value="TBC1 domain family member 10A"/>
    <property type="match status" value="1"/>
</dbReference>
<dbReference type="GO" id="GO:0005096">
    <property type="term" value="F:GTPase activator activity"/>
    <property type="evidence" value="ECO:0007669"/>
    <property type="project" value="TreeGrafter"/>
</dbReference>
<sequence length="1019" mass="114562">MFLLWPEIVIFVCKKSKENLHFSNISLKGAVLSSKPRTVPTNKKILNEKNKIAFEFAEKGGIGTCVANQDISAKSEADLMFYTGEVITVLKHIKDDIYLGYCEGVIGTFKGKTVKFNGSLKNPKLMKSEKHISPPSQSSSSANNCDQSSSEKLNFVHPSDSVNTNLGFSDIENKSQSQPTINIISDPSENVKTIAPSQRTLPIISERPIPMPRKLNTMPQLQSSPEPIIPQRRNNTVPIISISHEEVNSNQQHNQILNVNSQKTPPQQSSVNSQNQVKYSDPSFPMKNDQIVTRGRQNSTSAIPDNRQNSLQNFPKGRPRGRSIVNEQNSPQIPGISNAPVPRRIETSNLNEHRRSKSIPNINRFYDSPSSSPVSSPKSLYNKRHSQTFDSPTSISPNSFQYKSRDQAFNETFTINGKNIPLSLQPRSSPGINKGYPNKVNGQNSQRYPMGINKSILQKSVIGHYSPSTTPLPSPKMSQIKVLQEGNVVINDQDSPSTTPLPSPRFVPRNISNKNSKYEGRVIAANTSTPIPVIITPKITLEDSDLDDSDDEESLIAYRSPRNNSTKSSSSHNPSKPTEVPTLRVGYFRSDTPDTPSEQLSANESEDISSEDEDENKIEVKDGSESEVTQSSKTANKKKDQILAIDEYGFVYDISEEDIPPGADRIQRIIQAPGAEEKTTRTIRLYREREAKWVALLGSMDPFMSRDSRKIKKLVRSGIPESVRGKAWQFMSCADRYRKPGVFDELRNRERLPIYDDIERDIHRCYPDHIQFREESSFGQDDLHNVLKAYAHYNPAVGYCQGMGRLVGMMLMQMPAEDSFWLLVATIEEYMVGYFTPTLSQVKIDSIVFEQLLYEHDPKLAQHLANNGVVPLMYMTQWFMTIFTMALPWASVLRVWDIFYFEGVKLFFRIGLAILDCTKEHLLKNCPTNAEILGYLLHLPHEPLTPDLLLEAAFKIRLKRSAIRRLTKRANAMEKNNDGSEASATAAGGSKETRRGLMKKSKSADKLKIDGVEFKLCLR</sequence>
<evidence type="ECO:0000313" key="4">
    <source>
        <dbReference type="Proteomes" id="UP000615446"/>
    </source>
</evidence>
<dbReference type="GO" id="GO:0031267">
    <property type="term" value="F:small GTPase binding"/>
    <property type="evidence" value="ECO:0007669"/>
    <property type="project" value="TreeGrafter"/>
</dbReference>
<feature type="compositionally biased region" description="Low complexity" evidence="1">
    <location>
        <begin position="559"/>
        <end position="578"/>
    </location>
</feature>
<dbReference type="Pfam" id="PF00566">
    <property type="entry name" value="RabGAP-TBC"/>
    <property type="match status" value="1"/>
</dbReference>
<dbReference type="PROSITE" id="PS50086">
    <property type="entry name" value="TBC_RABGAP"/>
    <property type="match status" value="1"/>
</dbReference>
<protein>
    <submittedName>
        <fullName evidence="3">TBC-domain-containing protein</fullName>
    </submittedName>
</protein>
<accession>A0A8H3QPU2</accession>
<feature type="compositionally biased region" description="Low complexity" evidence="1">
    <location>
        <begin position="979"/>
        <end position="990"/>
    </location>
</feature>
<feature type="region of interest" description="Disordered" evidence="1">
    <location>
        <begin position="420"/>
        <end position="448"/>
    </location>
</feature>
<evidence type="ECO:0000313" key="3">
    <source>
        <dbReference type="EMBL" id="GES87037.1"/>
    </source>
</evidence>
<dbReference type="Gene3D" id="1.10.8.270">
    <property type="entry name" value="putative rabgap domain of human tbc1 domain family member 14 like domains"/>
    <property type="match status" value="1"/>
</dbReference>
<proteinExistence type="predicted"/>
<feature type="compositionally biased region" description="Polar residues" evidence="1">
    <location>
        <begin position="388"/>
        <end position="399"/>
    </location>
</feature>
<dbReference type="SUPFAM" id="SSF47923">
    <property type="entry name" value="Ypt/Rab-GAP domain of gyp1p"/>
    <property type="match status" value="2"/>
</dbReference>
<dbReference type="Proteomes" id="UP000615446">
    <property type="component" value="Unassembled WGS sequence"/>
</dbReference>
<organism evidence="3 4">
    <name type="scientific">Rhizophagus clarus</name>
    <dbReference type="NCBI Taxonomy" id="94130"/>
    <lineage>
        <taxon>Eukaryota</taxon>
        <taxon>Fungi</taxon>
        <taxon>Fungi incertae sedis</taxon>
        <taxon>Mucoromycota</taxon>
        <taxon>Glomeromycotina</taxon>
        <taxon>Glomeromycetes</taxon>
        <taxon>Glomerales</taxon>
        <taxon>Glomeraceae</taxon>
        <taxon>Rhizophagus</taxon>
    </lineage>
</organism>
<feature type="compositionally biased region" description="Low complexity" evidence="1">
    <location>
        <begin position="267"/>
        <end position="277"/>
    </location>
</feature>
<dbReference type="SMART" id="SM00164">
    <property type="entry name" value="TBC"/>
    <property type="match status" value="1"/>
</dbReference>
<feature type="compositionally biased region" description="Polar residues" evidence="1">
    <location>
        <begin position="593"/>
        <end position="603"/>
    </location>
</feature>
<name>A0A8H3QPU2_9GLOM</name>
<feature type="region of interest" description="Disordered" evidence="1">
    <location>
        <begin position="974"/>
        <end position="1003"/>
    </location>
</feature>
<dbReference type="InterPro" id="IPR035969">
    <property type="entry name" value="Rab-GAP_TBC_sf"/>
</dbReference>
<dbReference type="FunFam" id="1.10.8.270:FF:000016">
    <property type="entry name" value="TBC1 domain family member 2A"/>
    <property type="match status" value="1"/>
</dbReference>
<feature type="compositionally biased region" description="Low complexity" evidence="1">
    <location>
        <begin position="133"/>
        <end position="150"/>
    </location>
</feature>
<dbReference type="EMBL" id="BLAL01000162">
    <property type="protein sequence ID" value="GES87037.1"/>
    <property type="molecule type" value="Genomic_DNA"/>
</dbReference>
<dbReference type="InterPro" id="IPR000195">
    <property type="entry name" value="Rab-GAP-TBC_dom"/>
</dbReference>
<dbReference type="SUPFAM" id="SSF50044">
    <property type="entry name" value="SH3-domain"/>
    <property type="match status" value="1"/>
</dbReference>
<feature type="compositionally biased region" description="Acidic residues" evidence="1">
    <location>
        <begin position="604"/>
        <end position="616"/>
    </location>
</feature>
<feature type="domain" description="Rab-GAP TBC" evidence="2">
    <location>
        <begin position="718"/>
        <end position="903"/>
    </location>
</feature>
<evidence type="ECO:0000256" key="1">
    <source>
        <dbReference type="SAM" id="MobiDB-lite"/>
    </source>
</evidence>
<dbReference type="Gene3D" id="1.10.10.750">
    <property type="entry name" value="Ypt/Rab-GAP domain of gyp1p, domain 1"/>
    <property type="match status" value="1"/>
</dbReference>
<feature type="region of interest" description="Disordered" evidence="1">
    <location>
        <begin position="125"/>
        <end position="158"/>
    </location>
</feature>
<comment type="caution">
    <text evidence="3">The sequence shown here is derived from an EMBL/GenBank/DDBJ whole genome shotgun (WGS) entry which is preliminary data.</text>
</comment>
<evidence type="ECO:0000259" key="2">
    <source>
        <dbReference type="PROSITE" id="PS50086"/>
    </source>
</evidence>
<dbReference type="OrthoDB" id="159449at2759"/>
<dbReference type="Gene3D" id="1.10.472.80">
    <property type="entry name" value="Ypt/Rab-GAP domain of gyp1p, domain 3"/>
    <property type="match status" value="1"/>
</dbReference>
<dbReference type="InterPro" id="IPR036028">
    <property type="entry name" value="SH3-like_dom_sf"/>
</dbReference>
<dbReference type="PANTHER" id="PTHR47219:SF9">
    <property type="entry name" value="GTPASE ACTIVATING PROTEIN AND CENTROSOME-ASSOCIATED, ISOFORM B"/>
    <property type="match status" value="1"/>
</dbReference>
<gene>
    <name evidence="3" type="ORF">RCL2_001406200</name>
</gene>
<feature type="compositionally biased region" description="Low complexity" evidence="1">
    <location>
        <begin position="368"/>
        <end position="379"/>
    </location>
</feature>
<feature type="region of interest" description="Disordered" evidence="1">
    <location>
        <begin position="490"/>
        <end position="513"/>
    </location>
</feature>
<feature type="region of interest" description="Disordered" evidence="1">
    <location>
        <begin position="557"/>
        <end position="637"/>
    </location>
</feature>
<feature type="region of interest" description="Disordered" evidence="1">
    <location>
        <begin position="261"/>
        <end position="399"/>
    </location>
</feature>
<feature type="compositionally biased region" description="Polar residues" evidence="1">
    <location>
        <begin position="295"/>
        <end position="313"/>
    </location>
</feature>